<accession>A0A0K2Y8M3</accession>
<dbReference type="AlphaFoldDB" id="A0A0K2Y8M3"/>
<organism evidence="1 2">
    <name type="scientific">Helicobacter heilmannii</name>
    <dbReference type="NCBI Taxonomy" id="35817"/>
    <lineage>
        <taxon>Bacteria</taxon>
        <taxon>Pseudomonadati</taxon>
        <taxon>Campylobacterota</taxon>
        <taxon>Epsilonproteobacteria</taxon>
        <taxon>Campylobacterales</taxon>
        <taxon>Helicobacteraceae</taxon>
        <taxon>Helicobacter</taxon>
    </lineage>
</organism>
<dbReference type="GO" id="GO:0008758">
    <property type="term" value="F:UDP-2,3-diacylglucosamine hydrolase activity"/>
    <property type="evidence" value="ECO:0007669"/>
    <property type="project" value="TreeGrafter"/>
</dbReference>
<dbReference type="RefSeq" id="WP_015106591.1">
    <property type="nucleotide sequence ID" value="NZ_AP026684.1"/>
</dbReference>
<keyword evidence="2" id="KW-1185">Reference proteome</keyword>
<protein>
    <submittedName>
        <fullName evidence="1">Uncharacterized protein</fullName>
    </submittedName>
</protein>
<dbReference type="Gene3D" id="3.60.21.10">
    <property type="match status" value="1"/>
</dbReference>
<dbReference type="PANTHER" id="PTHR34990:SF2">
    <property type="entry name" value="BLL8164 PROTEIN"/>
    <property type="match status" value="1"/>
</dbReference>
<name>A0A0K2Y8M3_HELHE</name>
<dbReference type="InterPro" id="IPR043461">
    <property type="entry name" value="LpxH-like"/>
</dbReference>
<dbReference type="GO" id="GO:0016020">
    <property type="term" value="C:membrane"/>
    <property type="evidence" value="ECO:0007669"/>
    <property type="project" value="GOC"/>
</dbReference>
<dbReference type="InterPro" id="IPR029052">
    <property type="entry name" value="Metallo-depent_PP-like"/>
</dbReference>
<evidence type="ECO:0000313" key="1">
    <source>
        <dbReference type="EMBL" id="CRI34492.1"/>
    </source>
</evidence>
<proteinExistence type="predicted"/>
<dbReference type="Proteomes" id="UP000046090">
    <property type="component" value="Unassembled WGS sequence"/>
</dbReference>
<dbReference type="PANTHER" id="PTHR34990">
    <property type="entry name" value="UDP-2,3-DIACYLGLUCOSAMINE HYDROLASE-RELATED"/>
    <property type="match status" value="1"/>
</dbReference>
<reference evidence="2" key="1">
    <citation type="submission" date="2014-12" db="EMBL/GenBank/DDBJ databases">
        <authorList>
            <person name="Smet A."/>
        </authorList>
    </citation>
    <scope>NUCLEOTIDE SEQUENCE [LARGE SCALE GENOMIC DNA]</scope>
</reference>
<evidence type="ECO:0000313" key="2">
    <source>
        <dbReference type="Proteomes" id="UP000046090"/>
    </source>
</evidence>
<gene>
    <name evidence="1" type="ORF">HHE01_13380</name>
</gene>
<dbReference type="GO" id="GO:0009245">
    <property type="term" value="P:lipid A biosynthetic process"/>
    <property type="evidence" value="ECO:0007669"/>
    <property type="project" value="TreeGrafter"/>
</dbReference>
<dbReference type="SUPFAM" id="SSF56300">
    <property type="entry name" value="Metallo-dependent phosphatases"/>
    <property type="match status" value="1"/>
</dbReference>
<sequence>MRDLPHFLEYLRAHPPSQLFLMGDIFQICVGTIKPTHNLEVLEQIESLSHHIPVFYFEGNHDFGLSNVPQLRHITIYKRSAQPVIFGHQNQFYALAHGDLFLGFGYGFYIRALANPLSLKTLGLLSHIKPLYRAISTPLYAKKIKTYPKSALDFIHFAKVRLEHYAKESPKPLAGVIEGHFHIGRIFKDPLYISLPSFYCTREVTKLSVEGLVICPAMR</sequence>
<dbReference type="EMBL" id="CDMK01000001">
    <property type="protein sequence ID" value="CRI34492.1"/>
    <property type="molecule type" value="Genomic_DNA"/>
</dbReference>